<dbReference type="GO" id="GO:0046872">
    <property type="term" value="F:metal ion binding"/>
    <property type="evidence" value="ECO:0007669"/>
    <property type="project" value="UniProtKB-KW"/>
</dbReference>
<evidence type="ECO:0000313" key="14">
    <source>
        <dbReference type="EMBL" id="RYP83592.1"/>
    </source>
</evidence>
<keyword evidence="15" id="KW-1185">Reference proteome</keyword>
<keyword evidence="5" id="KW-0479">Metal-binding</keyword>
<evidence type="ECO:0000256" key="7">
    <source>
        <dbReference type="ARBA" id="ARBA00022777"/>
    </source>
</evidence>
<dbReference type="EMBL" id="SDKM01000031">
    <property type="protein sequence ID" value="RYP83592.1"/>
    <property type="molecule type" value="Genomic_DNA"/>
</dbReference>
<dbReference type="Gene3D" id="3.40.50.10330">
    <property type="entry name" value="Probable inorganic polyphosphate/atp-NAD kinase, domain 1"/>
    <property type="match status" value="1"/>
</dbReference>
<dbReference type="InterPro" id="IPR045540">
    <property type="entry name" value="YegS/DAGK_C"/>
</dbReference>
<keyword evidence="10" id="KW-0443">Lipid metabolism</keyword>
<evidence type="ECO:0000256" key="1">
    <source>
        <dbReference type="ARBA" id="ARBA00001946"/>
    </source>
</evidence>
<dbReference type="Proteomes" id="UP000295198">
    <property type="component" value="Unassembled WGS sequence"/>
</dbReference>
<dbReference type="InterPro" id="IPR050187">
    <property type="entry name" value="Lipid_Phosphate_FormReg"/>
</dbReference>
<gene>
    <name evidence="14" type="ORF">EKO23_18430</name>
</gene>
<evidence type="ECO:0000256" key="10">
    <source>
        <dbReference type="ARBA" id="ARBA00023098"/>
    </source>
</evidence>
<organism evidence="14 15">
    <name type="scientific">Nocardioides guangzhouensis</name>
    <dbReference type="NCBI Taxonomy" id="2497878"/>
    <lineage>
        <taxon>Bacteria</taxon>
        <taxon>Bacillati</taxon>
        <taxon>Actinomycetota</taxon>
        <taxon>Actinomycetes</taxon>
        <taxon>Propionibacteriales</taxon>
        <taxon>Nocardioidaceae</taxon>
        <taxon>Nocardioides</taxon>
    </lineage>
</organism>
<name>A0A4Q4Z768_9ACTN</name>
<dbReference type="InterPro" id="IPR017438">
    <property type="entry name" value="ATP-NAD_kinase_N"/>
</dbReference>
<dbReference type="InterPro" id="IPR016064">
    <property type="entry name" value="NAD/diacylglycerol_kinase_sf"/>
</dbReference>
<keyword evidence="4" id="KW-0808">Transferase</keyword>
<comment type="similarity">
    <text evidence="2">Belongs to the diacylglycerol/lipid kinase family.</text>
</comment>
<dbReference type="Pfam" id="PF00781">
    <property type="entry name" value="DAGK_cat"/>
    <property type="match status" value="1"/>
</dbReference>
<dbReference type="PANTHER" id="PTHR12358">
    <property type="entry name" value="SPHINGOSINE KINASE"/>
    <property type="match status" value="1"/>
</dbReference>
<evidence type="ECO:0000256" key="5">
    <source>
        <dbReference type="ARBA" id="ARBA00022723"/>
    </source>
</evidence>
<proteinExistence type="inferred from homology"/>
<feature type="domain" description="DAGKc" evidence="13">
    <location>
        <begin position="1"/>
        <end position="131"/>
    </location>
</feature>
<evidence type="ECO:0000256" key="6">
    <source>
        <dbReference type="ARBA" id="ARBA00022741"/>
    </source>
</evidence>
<evidence type="ECO:0000256" key="12">
    <source>
        <dbReference type="ARBA" id="ARBA00023264"/>
    </source>
</evidence>
<dbReference type="Pfam" id="PF19279">
    <property type="entry name" value="YegS_C"/>
    <property type="match status" value="1"/>
</dbReference>
<dbReference type="AlphaFoldDB" id="A0A4Q4Z768"/>
<evidence type="ECO:0000256" key="3">
    <source>
        <dbReference type="ARBA" id="ARBA00022516"/>
    </source>
</evidence>
<sequence>MARRIAFLTNPTSGKGRGARYAAVALPRLRAAGFVVEDLVGRDADEARVLADRAVADGVEALVVCGGDGLVHLAAQAVADTGVALGIVPAGTGNDVARYLDIPRRDPAAAADVVVASRRRTLDLARSGDRYFVTVLAAGFDAVVNERANRMTWPRGQMRYNLATLAELRVFEPIPYTLDLDGATRRLDAMLVAVGNGPSFGGGLRITEGALVDDGMLDVVIIKPMSKPDLVRTYPKLFKGTHVTHPQYEHHRVREVTVAAPGIVTYADGERFGPLPLTVSCAPAALTVLA</sequence>
<dbReference type="Gene3D" id="2.60.200.40">
    <property type="match status" value="1"/>
</dbReference>
<keyword evidence="11" id="KW-0594">Phospholipid biosynthesis</keyword>
<dbReference type="SMART" id="SM00046">
    <property type="entry name" value="DAGKc"/>
    <property type="match status" value="1"/>
</dbReference>
<dbReference type="GO" id="GO:0005886">
    <property type="term" value="C:plasma membrane"/>
    <property type="evidence" value="ECO:0007669"/>
    <property type="project" value="TreeGrafter"/>
</dbReference>
<accession>A0A4Q4Z768</accession>
<dbReference type="GO" id="GO:0005524">
    <property type="term" value="F:ATP binding"/>
    <property type="evidence" value="ECO:0007669"/>
    <property type="project" value="UniProtKB-KW"/>
</dbReference>
<dbReference type="SUPFAM" id="SSF111331">
    <property type="entry name" value="NAD kinase/diacylglycerol kinase-like"/>
    <property type="match status" value="1"/>
</dbReference>
<keyword evidence="7 14" id="KW-0418">Kinase</keyword>
<dbReference type="GO" id="GO:0004143">
    <property type="term" value="F:ATP-dependent diacylglycerol kinase activity"/>
    <property type="evidence" value="ECO:0007669"/>
    <property type="project" value="TreeGrafter"/>
</dbReference>
<dbReference type="GO" id="GO:0008654">
    <property type="term" value="P:phospholipid biosynthetic process"/>
    <property type="evidence" value="ECO:0007669"/>
    <property type="project" value="UniProtKB-KW"/>
</dbReference>
<dbReference type="PANTHER" id="PTHR12358:SF106">
    <property type="entry name" value="LIPID KINASE YEGS"/>
    <property type="match status" value="1"/>
</dbReference>
<evidence type="ECO:0000256" key="9">
    <source>
        <dbReference type="ARBA" id="ARBA00022842"/>
    </source>
</evidence>
<dbReference type="RefSeq" id="WP_134719598.1">
    <property type="nucleotide sequence ID" value="NZ_SDKM01000031.1"/>
</dbReference>
<evidence type="ECO:0000256" key="2">
    <source>
        <dbReference type="ARBA" id="ARBA00005983"/>
    </source>
</evidence>
<dbReference type="InterPro" id="IPR005218">
    <property type="entry name" value="Diacylglycerol/lipid_kinase"/>
</dbReference>
<evidence type="ECO:0000313" key="15">
    <source>
        <dbReference type="Proteomes" id="UP000295198"/>
    </source>
</evidence>
<keyword evidence="6" id="KW-0547">Nucleotide-binding</keyword>
<keyword evidence="12" id="KW-1208">Phospholipid metabolism</keyword>
<keyword evidence="8" id="KW-0067">ATP-binding</keyword>
<dbReference type="InterPro" id="IPR001206">
    <property type="entry name" value="Diacylglycerol_kinase_cat_dom"/>
</dbReference>
<dbReference type="OrthoDB" id="142078at2"/>
<reference evidence="14 15" key="1">
    <citation type="submission" date="2019-01" db="EMBL/GenBank/DDBJ databases">
        <title>Nocardioides guangzhouensis sp. nov., an actinobacterium isolated from soil.</title>
        <authorList>
            <person name="Fu Y."/>
            <person name="Cai Y."/>
            <person name="Lin Z."/>
            <person name="Chen P."/>
        </authorList>
    </citation>
    <scope>NUCLEOTIDE SEQUENCE [LARGE SCALE GENOMIC DNA]</scope>
    <source>
        <strain evidence="14 15">130</strain>
    </source>
</reference>
<evidence type="ECO:0000256" key="11">
    <source>
        <dbReference type="ARBA" id="ARBA00023209"/>
    </source>
</evidence>
<evidence type="ECO:0000256" key="4">
    <source>
        <dbReference type="ARBA" id="ARBA00022679"/>
    </source>
</evidence>
<evidence type="ECO:0000256" key="8">
    <source>
        <dbReference type="ARBA" id="ARBA00022840"/>
    </source>
</evidence>
<comment type="cofactor">
    <cofactor evidence="1">
        <name>Mg(2+)</name>
        <dbReference type="ChEBI" id="CHEBI:18420"/>
    </cofactor>
</comment>
<keyword evidence="3" id="KW-0444">Lipid biosynthesis</keyword>
<keyword evidence="9" id="KW-0460">Magnesium</keyword>
<dbReference type="NCBIfam" id="NF008882">
    <property type="entry name" value="PRK11914.1"/>
    <property type="match status" value="1"/>
</dbReference>
<dbReference type="NCBIfam" id="TIGR00147">
    <property type="entry name" value="YegS/Rv2252/BmrU family lipid kinase"/>
    <property type="match status" value="1"/>
</dbReference>
<protein>
    <submittedName>
        <fullName evidence="14">Diacylglycerol kinase</fullName>
    </submittedName>
</protein>
<comment type="caution">
    <text evidence="14">The sequence shown here is derived from an EMBL/GenBank/DDBJ whole genome shotgun (WGS) entry which is preliminary data.</text>
</comment>
<dbReference type="PROSITE" id="PS50146">
    <property type="entry name" value="DAGK"/>
    <property type="match status" value="1"/>
</dbReference>
<evidence type="ECO:0000259" key="13">
    <source>
        <dbReference type="PROSITE" id="PS50146"/>
    </source>
</evidence>